<accession>A0ABZ2YRQ8</accession>
<reference evidence="2" key="1">
    <citation type="submission" date="2024-03" db="EMBL/GenBank/DDBJ databases">
        <title>Chitinophaga horti sp. nov., isolated from garden soil.</title>
        <authorList>
            <person name="Lee D.S."/>
            <person name="Han D.M."/>
            <person name="Baek J.H."/>
            <person name="Choi D.G."/>
            <person name="Jeon J.H."/>
            <person name="Jeon C.O."/>
        </authorList>
    </citation>
    <scope>NUCLEOTIDE SEQUENCE [LARGE SCALE GENOMIC DNA]</scope>
    <source>
        <strain evidence="2">GPA1</strain>
    </source>
</reference>
<dbReference type="EMBL" id="CP149822">
    <property type="protein sequence ID" value="WZN41621.1"/>
    <property type="molecule type" value="Genomic_DNA"/>
</dbReference>
<dbReference type="Proteomes" id="UP001485459">
    <property type="component" value="Chromosome"/>
</dbReference>
<protein>
    <submittedName>
        <fullName evidence="1">Uncharacterized protein</fullName>
    </submittedName>
</protein>
<dbReference type="RefSeq" id="WP_341836470.1">
    <property type="nucleotide sequence ID" value="NZ_CP149822.1"/>
</dbReference>
<keyword evidence="2" id="KW-1185">Reference proteome</keyword>
<organism evidence="1 2">
    <name type="scientific">Chitinophaga pollutisoli</name>
    <dbReference type="NCBI Taxonomy" id="3133966"/>
    <lineage>
        <taxon>Bacteria</taxon>
        <taxon>Pseudomonadati</taxon>
        <taxon>Bacteroidota</taxon>
        <taxon>Chitinophagia</taxon>
        <taxon>Chitinophagales</taxon>
        <taxon>Chitinophagaceae</taxon>
        <taxon>Chitinophaga</taxon>
    </lineage>
</organism>
<sequence length="131" mass="15059">MRINRQILFLLFLVCIQHLAGFSMQARAGVMPVEMDMIELDLHPGVEVPSAFLTNALEDDDASVRAKQSRRRGRFYISSPSKQFNFTPQVAPDQTSRTFAPVTEEKKTGVYLQQDAFLPAYYNFLFRFTLF</sequence>
<name>A0ABZ2YRQ8_9BACT</name>
<evidence type="ECO:0000313" key="2">
    <source>
        <dbReference type="Proteomes" id="UP001485459"/>
    </source>
</evidence>
<evidence type="ECO:0000313" key="1">
    <source>
        <dbReference type="EMBL" id="WZN41621.1"/>
    </source>
</evidence>
<gene>
    <name evidence="1" type="ORF">WJU16_01030</name>
</gene>
<proteinExistence type="predicted"/>